<evidence type="ECO:0000256" key="2">
    <source>
        <dbReference type="ARBA" id="ARBA00022963"/>
    </source>
</evidence>
<evidence type="ECO:0000256" key="3">
    <source>
        <dbReference type="ARBA" id="ARBA00023098"/>
    </source>
</evidence>
<feature type="short sequence motif" description="GXSXG" evidence="4">
    <location>
        <begin position="188"/>
        <end position="192"/>
    </location>
</feature>
<evidence type="ECO:0000313" key="6">
    <source>
        <dbReference type="EMBL" id="TNX94147.1"/>
    </source>
</evidence>
<dbReference type="PANTHER" id="PTHR14226:SF10">
    <property type="entry name" value="TRIACYLGLYCEROL LIPASE 4-RELATED"/>
    <property type="match status" value="1"/>
</dbReference>
<name>A0A8H2PWH7_ACIRA</name>
<dbReference type="Proteomes" id="UP000314285">
    <property type="component" value="Unassembled WGS sequence"/>
</dbReference>
<feature type="active site" description="Proton acceptor" evidence="4">
    <location>
        <position position="331"/>
    </location>
</feature>
<dbReference type="EMBL" id="VFBM01000001">
    <property type="protein sequence ID" value="TNX94147.1"/>
    <property type="molecule type" value="Genomic_DNA"/>
</dbReference>
<feature type="active site" description="Nucleophile" evidence="4">
    <location>
        <position position="190"/>
    </location>
</feature>
<comment type="caution">
    <text evidence="4">Lacks conserved residue(s) required for the propagation of feature annotation.</text>
</comment>
<accession>A0A8H2PWH7</accession>
<keyword evidence="1 4" id="KW-0378">Hydrolase</keyword>
<evidence type="ECO:0000259" key="5">
    <source>
        <dbReference type="PROSITE" id="PS51635"/>
    </source>
</evidence>
<dbReference type="SUPFAM" id="SSF52151">
    <property type="entry name" value="FabD/lysophospholipase-like"/>
    <property type="match status" value="1"/>
</dbReference>
<dbReference type="RefSeq" id="WP_005025427.1">
    <property type="nucleotide sequence ID" value="NZ_BKXI01000017.1"/>
</dbReference>
<protein>
    <submittedName>
        <fullName evidence="6">DUF3336 domain-containing protein</fullName>
    </submittedName>
</protein>
<dbReference type="InterPro" id="IPR021771">
    <property type="entry name" value="Triacylglycerol_lipase_N"/>
</dbReference>
<dbReference type="InterPro" id="IPR016035">
    <property type="entry name" value="Acyl_Trfase/lysoPLipase"/>
</dbReference>
<dbReference type="InterPro" id="IPR050301">
    <property type="entry name" value="NTE"/>
</dbReference>
<reference evidence="6 7" key="1">
    <citation type="submission" date="2019-06" db="EMBL/GenBank/DDBJ databases">
        <title>Genome of Acinetobacter radioresistens APH1, a phenol degrading strain.</title>
        <authorList>
            <person name="Liu Y."/>
        </authorList>
    </citation>
    <scope>NUCLEOTIDE SEQUENCE [LARGE SCALE GENOMIC DNA]</scope>
    <source>
        <strain evidence="6 7">APH1</strain>
    </source>
</reference>
<sequence>MLKELTQTINPHQAYRVKKLKHQLEGAESYEEWKSVALKLDEETGAQEWKLDNSSPYFDAEIISHRLNLLKKYRLQQRTLDLVAILREGLSYDIANIGHPMLFTATYIGTKKIIEDYIEEMSASLAYIASNECHSFSLKEKIDFFENCQIAYGQPVLMFSGGATLGLFHTGVCKTLIEQDLMPKVLSGSSAGAIMTAMLGVSSPNELESIMSGESFFTEAFHFRKLTDVLKGNGGLADVRYLKQFLMENLGDLTFAEAYEKSGLHINVAVAPYDATQNARIMNAYTAPNLLVWSAVLASCAVPVLFPPVRLTSKRYDGQYTQYMGNTKWVDGSVRSDFPQEKMARLYNLNYSIASQVNPHVVPFMQSDENRYRKDVLSWPERIVRRQGKVIAMGMMDFTRERLGAIQPVRRLLDHGYGIIGQRYYGDVNIIAKYNLRHYSYMLKNPRPHLFKLLQREGEQATWPKISMIEIHARIGKTIQHCLELLHYQETQQEKSQDHADA</sequence>
<evidence type="ECO:0000256" key="4">
    <source>
        <dbReference type="PROSITE-ProRule" id="PRU01161"/>
    </source>
</evidence>
<dbReference type="PROSITE" id="PS51635">
    <property type="entry name" value="PNPLA"/>
    <property type="match status" value="1"/>
</dbReference>
<keyword evidence="2 4" id="KW-0442">Lipid degradation</keyword>
<dbReference type="InterPro" id="IPR002641">
    <property type="entry name" value="PNPLA_dom"/>
</dbReference>
<evidence type="ECO:0000256" key="1">
    <source>
        <dbReference type="ARBA" id="ARBA00022801"/>
    </source>
</evidence>
<dbReference type="GO" id="GO:0004806">
    <property type="term" value="F:triacylglycerol lipase activity"/>
    <property type="evidence" value="ECO:0007669"/>
    <property type="project" value="InterPro"/>
</dbReference>
<dbReference type="Gene3D" id="3.40.1090.10">
    <property type="entry name" value="Cytosolic phospholipase A2 catalytic domain"/>
    <property type="match status" value="1"/>
</dbReference>
<organism evidence="6 7">
    <name type="scientific">Acinetobacter radioresistens</name>
    <dbReference type="NCBI Taxonomy" id="40216"/>
    <lineage>
        <taxon>Bacteria</taxon>
        <taxon>Pseudomonadati</taxon>
        <taxon>Pseudomonadota</taxon>
        <taxon>Gammaproteobacteria</taxon>
        <taxon>Moraxellales</taxon>
        <taxon>Moraxellaceae</taxon>
        <taxon>Acinetobacter</taxon>
    </lineage>
</organism>
<comment type="caution">
    <text evidence="6">The sequence shown here is derived from an EMBL/GenBank/DDBJ whole genome shotgun (WGS) entry which is preliminary data.</text>
</comment>
<evidence type="ECO:0000313" key="7">
    <source>
        <dbReference type="Proteomes" id="UP000314285"/>
    </source>
</evidence>
<feature type="domain" description="PNPLA" evidence="5">
    <location>
        <begin position="157"/>
        <end position="344"/>
    </location>
</feature>
<keyword evidence="3 4" id="KW-0443">Lipid metabolism</keyword>
<dbReference type="CDD" id="cd07206">
    <property type="entry name" value="Pat_TGL3-4-5_SDP1"/>
    <property type="match status" value="1"/>
</dbReference>
<dbReference type="GO" id="GO:0016042">
    <property type="term" value="P:lipid catabolic process"/>
    <property type="evidence" value="ECO:0007669"/>
    <property type="project" value="UniProtKB-UniRule"/>
</dbReference>
<proteinExistence type="predicted"/>
<dbReference type="Pfam" id="PF11815">
    <property type="entry name" value="DUF3336"/>
    <property type="match status" value="1"/>
</dbReference>
<dbReference type="Pfam" id="PF01734">
    <property type="entry name" value="Patatin"/>
    <property type="match status" value="1"/>
</dbReference>
<dbReference type="AlphaFoldDB" id="A0A8H2PWH7"/>
<dbReference type="PANTHER" id="PTHR14226">
    <property type="entry name" value="NEUROPATHY TARGET ESTERASE/SWISS CHEESE D.MELANOGASTER"/>
    <property type="match status" value="1"/>
</dbReference>
<gene>
    <name evidence="6" type="ORF">FHY67_01415</name>
</gene>